<dbReference type="EC" id="4.99.1.2" evidence="2"/>
<dbReference type="GeneID" id="78820553"/>
<dbReference type="GO" id="GO:0018836">
    <property type="term" value="F:alkylmercury lyase activity"/>
    <property type="evidence" value="ECO:0007669"/>
    <property type="project" value="UniProtKB-EC"/>
</dbReference>
<dbReference type="Proteomes" id="UP001596432">
    <property type="component" value="Unassembled WGS sequence"/>
</dbReference>
<feature type="compositionally biased region" description="Polar residues" evidence="1">
    <location>
        <begin position="1"/>
        <end position="16"/>
    </location>
</feature>
<dbReference type="SUPFAM" id="SSF160387">
    <property type="entry name" value="NosL/MerB-like"/>
    <property type="match status" value="1"/>
</dbReference>
<gene>
    <name evidence="2" type="primary">merB</name>
    <name evidence="2" type="ORF">ACFQMA_10565</name>
</gene>
<protein>
    <submittedName>
        <fullName evidence="2">Organomercurial lyase</fullName>
        <ecNumber evidence="2">4.99.1.2</ecNumber>
    </submittedName>
</protein>
<evidence type="ECO:0000256" key="1">
    <source>
        <dbReference type="SAM" id="MobiDB-lite"/>
    </source>
</evidence>
<organism evidence="2 3">
    <name type="scientific">Halosimplex aquaticum</name>
    <dbReference type="NCBI Taxonomy" id="3026162"/>
    <lineage>
        <taxon>Archaea</taxon>
        <taxon>Methanobacteriati</taxon>
        <taxon>Methanobacteriota</taxon>
        <taxon>Stenosarchaea group</taxon>
        <taxon>Halobacteria</taxon>
        <taxon>Halobacteriales</taxon>
        <taxon>Haloarculaceae</taxon>
        <taxon>Halosimplex</taxon>
    </lineage>
</organism>
<comment type="caution">
    <text evidence="2">The sequence shown here is derived from an EMBL/GenBank/DDBJ whole genome shotgun (WGS) entry which is preliminary data.</text>
</comment>
<keyword evidence="2" id="KW-0456">Lyase</keyword>
<reference evidence="2 3" key="1">
    <citation type="journal article" date="2019" name="Int. J. Syst. Evol. Microbiol.">
        <title>The Global Catalogue of Microorganisms (GCM) 10K type strain sequencing project: providing services to taxonomists for standard genome sequencing and annotation.</title>
        <authorList>
            <consortium name="The Broad Institute Genomics Platform"/>
            <consortium name="The Broad Institute Genome Sequencing Center for Infectious Disease"/>
            <person name="Wu L."/>
            <person name="Ma J."/>
        </authorList>
    </citation>
    <scope>NUCLEOTIDE SEQUENCE [LARGE SCALE GENOMIC DNA]</scope>
    <source>
        <strain evidence="2 3">XZYJT29</strain>
    </source>
</reference>
<dbReference type="InterPro" id="IPR004927">
    <property type="entry name" value="MerB"/>
</dbReference>
<sequence length="222" mass="23494">MWIDAGNSNGTGSTLSLDDVELPPAVGEGFARLYGSDERPETAAEWVANIREAIERTRDRSPTVDDLCTVDDGDHAFVGADGTQTYICVLDPLVYPFLTGESGTVRSTTPVRGTEVSFEMDPDGPTVSHDDALVSIGVSDDVEQDDETPIEAVYQEVCGYIQTFEDAAEYDEWAAEVDASTTAVPADEGVAIARELADALFDADGTADGGEADDCCSADACC</sequence>
<dbReference type="Gene3D" id="3.30.450.410">
    <property type="match status" value="1"/>
</dbReference>
<accession>A0ABD5Y3C1</accession>
<name>A0ABD5Y3C1_9EURY</name>
<keyword evidence="3" id="KW-1185">Reference proteome</keyword>
<dbReference type="AlphaFoldDB" id="A0ABD5Y3C1"/>
<dbReference type="Pfam" id="PF03243">
    <property type="entry name" value="MerB"/>
    <property type="match status" value="1"/>
</dbReference>
<feature type="region of interest" description="Disordered" evidence="1">
    <location>
        <begin position="1"/>
        <end position="20"/>
    </location>
</feature>
<evidence type="ECO:0000313" key="2">
    <source>
        <dbReference type="EMBL" id="MFC7140270.1"/>
    </source>
</evidence>
<proteinExistence type="predicted"/>
<evidence type="ECO:0000313" key="3">
    <source>
        <dbReference type="Proteomes" id="UP001596432"/>
    </source>
</evidence>
<dbReference type="InterPro" id="IPR053717">
    <property type="entry name" value="MerB_lyase_sf"/>
</dbReference>
<dbReference type="RefSeq" id="WP_274325833.1">
    <property type="nucleotide sequence ID" value="NZ_CP118158.1"/>
</dbReference>
<dbReference type="EMBL" id="JBHTAS010000001">
    <property type="protein sequence ID" value="MFC7140270.1"/>
    <property type="molecule type" value="Genomic_DNA"/>
</dbReference>